<keyword evidence="6" id="KW-1185">Reference proteome</keyword>
<dbReference type="InterPro" id="IPR017930">
    <property type="entry name" value="Myb_dom"/>
</dbReference>
<dbReference type="OrthoDB" id="118550at2759"/>
<dbReference type="GO" id="GO:0006355">
    <property type="term" value="P:regulation of DNA-templated transcription"/>
    <property type="evidence" value="ECO:0007669"/>
    <property type="project" value="UniProtKB-ARBA"/>
</dbReference>
<dbReference type="NCBIfam" id="TIGR01557">
    <property type="entry name" value="myb_SHAQKYF"/>
    <property type="match status" value="1"/>
</dbReference>
<dbReference type="Gene3D" id="1.10.10.60">
    <property type="entry name" value="Homeodomain-like"/>
    <property type="match status" value="1"/>
</dbReference>
<comment type="subcellular location">
    <subcellularLocation>
        <location evidence="1">Nucleus</location>
    </subcellularLocation>
</comment>
<dbReference type="AlphaFoldDB" id="A0A2I4GPH1"/>
<dbReference type="GO" id="GO:0009723">
    <property type="term" value="P:response to ethylene"/>
    <property type="evidence" value="ECO:0000318"/>
    <property type="project" value="GO_Central"/>
</dbReference>
<evidence type="ECO:0000256" key="2">
    <source>
        <dbReference type="ARBA" id="ARBA00023015"/>
    </source>
</evidence>
<organism evidence="6 7">
    <name type="scientific">Juglans regia</name>
    <name type="common">English walnut</name>
    <dbReference type="NCBI Taxonomy" id="51240"/>
    <lineage>
        <taxon>Eukaryota</taxon>
        <taxon>Viridiplantae</taxon>
        <taxon>Streptophyta</taxon>
        <taxon>Embryophyta</taxon>
        <taxon>Tracheophyta</taxon>
        <taxon>Spermatophyta</taxon>
        <taxon>Magnoliopsida</taxon>
        <taxon>eudicotyledons</taxon>
        <taxon>Gunneridae</taxon>
        <taxon>Pentapetalae</taxon>
        <taxon>rosids</taxon>
        <taxon>fabids</taxon>
        <taxon>Fagales</taxon>
        <taxon>Juglandaceae</taxon>
        <taxon>Juglans</taxon>
    </lineage>
</organism>
<name>A0A2I4GPH1_JUGRE</name>
<dbReference type="KEGG" id="jre:109009674"/>
<keyword evidence="2" id="KW-0805">Transcription regulation</keyword>
<evidence type="ECO:0000313" key="7">
    <source>
        <dbReference type="RefSeq" id="XP_018845795.2"/>
    </source>
</evidence>
<evidence type="ECO:0000313" key="6">
    <source>
        <dbReference type="Proteomes" id="UP000235220"/>
    </source>
</evidence>
<keyword evidence="3" id="KW-0238">DNA-binding</keyword>
<accession>A0A2I4GPH1</accession>
<dbReference type="GO" id="GO:0009739">
    <property type="term" value="P:response to gibberellin"/>
    <property type="evidence" value="ECO:0000318"/>
    <property type="project" value="GO_Central"/>
</dbReference>
<dbReference type="Pfam" id="PF00249">
    <property type="entry name" value="Myb_DNA-binding"/>
    <property type="match status" value="1"/>
</dbReference>
<reference evidence="7" key="1">
    <citation type="submission" date="2025-08" db="UniProtKB">
        <authorList>
            <consortium name="RefSeq"/>
        </authorList>
    </citation>
    <scope>IDENTIFICATION</scope>
    <source>
        <tissue evidence="7">Leaves</tissue>
    </source>
</reference>
<dbReference type="InterPro" id="IPR001005">
    <property type="entry name" value="SANT/Myb"/>
</dbReference>
<dbReference type="SUPFAM" id="SSF46689">
    <property type="entry name" value="Homeodomain-like"/>
    <property type="match status" value="1"/>
</dbReference>
<dbReference type="RefSeq" id="XP_018845795.2">
    <property type="nucleotide sequence ID" value="XM_018990250.2"/>
</dbReference>
<dbReference type="GO" id="GO:0003677">
    <property type="term" value="F:DNA binding"/>
    <property type="evidence" value="ECO:0007669"/>
    <property type="project" value="UniProtKB-KW"/>
</dbReference>
<protein>
    <submittedName>
        <fullName evidence="7">Transcription factor KUA1-like</fullName>
    </submittedName>
</protein>
<dbReference type="InterPro" id="IPR006447">
    <property type="entry name" value="Myb_dom_plants"/>
</dbReference>
<dbReference type="CDD" id="cd00167">
    <property type="entry name" value="SANT"/>
    <property type="match status" value="1"/>
</dbReference>
<dbReference type="STRING" id="51240.A0A2I4GPH1"/>
<evidence type="ECO:0000256" key="4">
    <source>
        <dbReference type="ARBA" id="ARBA00023163"/>
    </source>
</evidence>
<dbReference type="InterPro" id="IPR052245">
    <property type="entry name" value="Plant_Stress_Dev_TF"/>
</dbReference>
<evidence type="ECO:0000256" key="1">
    <source>
        <dbReference type="ARBA" id="ARBA00004123"/>
    </source>
</evidence>
<dbReference type="PANTHER" id="PTHR44191:SF62">
    <property type="entry name" value="OS04G0341900 PROTEIN"/>
    <property type="match status" value="1"/>
</dbReference>
<dbReference type="FunFam" id="1.10.10.60:FF:000009">
    <property type="entry name" value="transcription factor MYB1R1"/>
    <property type="match status" value="1"/>
</dbReference>
<dbReference type="SMART" id="SM00717">
    <property type="entry name" value="SANT"/>
    <property type="match status" value="1"/>
</dbReference>
<dbReference type="Gramene" id="Jr06_04430_p1">
    <property type="protein sequence ID" value="cds.Jr06_04430_p1"/>
    <property type="gene ID" value="Jr06_04430"/>
</dbReference>
<keyword evidence="5" id="KW-0539">Nucleus</keyword>
<sequence length="225" mass="25302">MARKCSCCGDMGHNLRTCITHKMSLTGNKYFRLFGVQLDLSSSSSSASSSFVMRKSFSMDGLSNWFTPSSSSSSDLTTDGKFPDQCTELISDGVVTTRNRKRKKGVQYWSEEEHLAFLVGLEKLGKGNWRGISTNFVTTRTPIQVASHAQKHFLRQIKTCPNKRKRSRPSLFDVRMPKFTPQIHSSSTEASVDPLMESSSKITSSAVLDCRALKHRINGRNYWPF</sequence>
<dbReference type="GO" id="GO:0005634">
    <property type="term" value="C:nucleus"/>
    <property type="evidence" value="ECO:0007669"/>
    <property type="project" value="UniProtKB-SubCell"/>
</dbReference>
<evidence type="ECO:0000256" key="3">
    <source>
        <dbReference type="ARBA" id="ARBA00023125"/>
    </source>
</evidence>
<dbReference type="PROSITE" id="PS51294">
    <property type="entry name" value="HTH_MYB"/>
    <property type="match status" value="1"/>
</dbReference>
<proteinExistence type="predicted"/>
<keyword evidence="4" id="KW-0804">Transcription</keyword>
<dbReference type="GeneID" id="109009674"/>
<evidence type="ECO:0000256" key="5">
    <source>
        <dbReference type="ARBA" id="ARBA00023242"/>
    </source>
</evidence>
<dbReference type="PANTHER" id="PTHR44191">
    <property type="entry name" value="TRANSCRIPTION FACTOR KUA1"/>
    <property type="match status" value="1"/>
</dbReference>
<dbReference type="InterPro" id="IPR009057">
    <property type="entry name" value="Homeodomain-like_sf"/>
</dbReference>
<dbReference type="PROSITE" id="PS50090">
    <property type="entry name" value="MYB_LIKE"/>
    <property type="match status" value="1"/>
</dbReference>
<dbReference type="Proteomes" id="UP000235220">
    <property type="component" value="Chromosome 6"/>
</dbReference>
<gene>
    <name evidence="7" type="primary">LOC109009674</name>
</gene>